<reference evidence="5 6" key="1">
    <citation type="submission" date="2014-07" db="EMBL/GenBank/DDBJ databases">
        <title>Genome of Chryseobacterium formosense LMG 24722.</title>
        <authorList>
            <person name="Pipes S.E."/>
            <person name="Stropko S.J."/>
            <person name="Newman J.D."/>
        </authorList>
    </citation>
    <scope>NUCLEOTIDE SEQUENCE [LARGE SCALE GENOMIC DNA]</scope>
    <source>
        <strain evidence="5 6">LMG 24722</strain>
    </source>
</reference>
<keyword evidence="2" id="KW-0663">Pyridoxal phosphate</keyword>
<dbReference type="InterPro" id="IPR001608">
    <property type="entry name" value="Ala_racemase_N"/>
</dbReference>
<dbReference type="GO" id="GO:0030170">
    <property type="term" value="F:pyridoxal phosphate binding"/>
    <property type="evidence" value="ECO:0007669"/>
    <property type="project" value="TreeGrafter"/>
</dbReference>
<dbReference type="GO" id="GO:0005829">
    <property type="term" value="C:cytosol"/>
    <property type="evidence" value="ECO:0007669"/>
    <property type="project" value="TreeGrafter"/>
</dbReference>
<dbReference type="PANTHER" id="PTHR30511:SF3">
    <property type="entry name" value="LYSINE RACEMASE"/>
    <property type="match status" value="1"/>
</dbReference>
<evidence type="ECO:0000256" key="3">
    <source>
        <dbReference type="ARBA" id="ARBA00023235"/>
    </source>
</evidence>
<dbReference type="Gene3D" id="3.20.20.10">
    <property type="entry name" value="Alanine racemase"/>
    <property type="match status" value="1"/>
</dbReference>
<dbReference type="RefSeq" id="WP_034676751.1">
    <property type="nucleotide sequence ID" value="NZ_FPAP01000001.1"/>
</dbReference>
<gene>
    <name evidence="5" type="ORF">IX39_12570</name>
</gene>
<evidence type="ECO:0000313" key="6">
    <source>
        <dbReference type="Proteomes" id="UP000028713"/>
    </source>
</evidence>
<protein>
    <submittedName>
        <fullName evidence="5">Amino acid racemase</fullName>
    </submittedName>
</protein>
<accession>A0A085ZAD3</accession>
<comment type="caution">
    <text evidence="5">The sequence shown here is derived from an EMBL/GenBank/DDBJ whole genome shotgun (WGS) entry which is preliminary data.</text>
</comment>
<proteinExistence type="predicted"/>
<dbReference type="OrthoDB" id="504078at2"/>
<dbReference type="AlphaFoldDB" id="A0A085ZAD3"/>
<organism evidence="5 6">
    <name type="scientific">Chryseobacterium formosense</name>
    <dbReference type="NCBI Taxonomy" id="236814"/>
    <lineage>
        <taxon>Bacteria</taxon>
        <taxon>Pseudomonadati</taxon>
        <taxon>Bacteroidota</taxon>
        <taxon>Flavobacteriia</taxon>
        <taxon>Flavobacteriales</taxon>
        <taxon>Weeksellaceae</taxon>
        <taxon>Chryseobacterium group</taxon>
        <taxon>Chryseobacterium</taxon>
    </lineage>
</organism>
<dbReference type="STRING" id="236814.IX39_12570"/>
<evidence type="ECO:0000259" key="4">
    <source>
        <dbReference type="Pfam" id="PF01168"/>
    </source>
</evidence>
<dbReference type="InterPro" id="IPR000821">
    <property type="entry name" value="Ala_racemase"/>
</dbReference>
<dbReference type="Proteomes" id="UP000028713">
    <property type="component" value="Unassembled WGS sequence"/>
</dbReference>
<dbReference type="PANTHER" id="PTHR30511">
    <property type="entry name" value="ALANINE RACEMASE"/>
    <property type="match status" value="1"/>
</dbReference>
<comment type="cofactor">
    <cofactor evidence="1">
        <name>pyridoxal 5'-phosphate</name>
        <dbReference type="ChEBI" id="CHEBI:597326"/>
    </cofactor>
</comment>
<evidence type="ECO:0000313" key="5">
    <source>
        <dbReference type="EMBL" id="KFF01397.1"/>
    </source>
</evidence>
<keyword evidence="3" id="KW-0413">Isomerase</keyword>
<dbReference type="eggNOG" id="COG3457">
    <property type="taxonomic scope" value="Bacteria"/>
</dbReference>
<evidence type="ECO:0000256" key="1">
    <source>
        <dbReference type="ARBA" id="ARBA00001933"/>
    </source>
</evidence>
<dbReference type="SUPFAM" id="SSF51419">
    <property type="entry name" value="PLP-binding barrel"/>
    <property type="match status" value="1"/>
</dbReference>
<dbReference type="GO" id="GO:0008784">
    <property type="term" value="F:alanine racemase activity"/>
    <property type="evidence" value="ECO:0007669"/>
    <property type="project" value="TreeGrafter"/>
</dbReference>
<sequence>MSYITLNSNKLKYNYHYLDQLFAEHHIEWAVVAKLLCGNEKFLECLLEFSDKEICDSRLTNLKHIKKISPETQTVYIKPPAKRLAKSIVKYADVSFNSEIETIKALSKEAVLQNKTHKIVIMVEMGELREGIMVRDLSRFFGKVKKFPNIDVVGIGTNLNCLNGILPDEKKLMKLHSFKEIIEESHQTRIPFISAGSSVTIPLIFQNKIHSGINHFRIGESLFFGTDVYNDSTISGMYQDVFKLTAEIIEIAQKPMIPAGDAGTNLTGETPQHDIAKKGKTSVRAIVDVGVLDIDHKHIEPMAQDVKIIGASSDMMILDLSDNLNNLKVGDTVDFSMSYLAVLRAMNSEYVDKLIDHKIHPAELKILENIN</sequence>
<evidence type="ECO:0000256" key="2">
    <source>
        <dbReference type="ARBA" id="ARBA00022898"/>
    </source>
</evidence>
<name>A0A085ZAD3_9FLAO</name>
<dbReference type="InterPro" id="IPR029066">
    <property type="entry name" value="PLP-binding_barrel"/>
</dbReference>
<keyword evidence="6" id="KW-1185">Reference proteome</keyword>
<feature type="domain" description="Alanine racemase N-terminal" evidence="4">
    <location>
        <begin position="7"/>
        <end position="225"/>
    </location>
</feature>
<dbReference type="Pfam" id="PF01168">
    <property type="entry name" value="Ala_racemase_N"/>
    <property type="match status" value="1"/>
</dbReference>
<dbReference type="EMBL" id="JPRP01000001">
    <property type="protein sequence ID" value="KFF01397.1"/>
    <property type="molecule type" value="Genomic_DNA"/>
</dbReference>